<keyword evidence="3" id="KW-1185">Reference proteome</keyword>
<name>A0A8J8NSX2_HALGN</name>
<dbReference type="Proteomes" id="UP000785679">
    <property type="component" value="Unassembled WGS sequence"/>
</dbReference>
<protein>
    <submittedName>
        <fullName evidence="2">Uncharacterized protein</fullName>
    </submittedName>
</protein>
<dbReference type="EMBL" id="RRYP01006651">
    <property type="protein sequence ID" value="TNV81046.1"/>
    <property type="molecule type" value="Genomic_DNA"/>
</dbReference>
<gene>
    <name evidence="2" type="ORF">FGO68_gene9832</name>
</gene>
<organism evidence="2 3">
    <name type="scientific">Halteria grandinella</name>
    <dbReference type="NCBI Taxonomy" id="5974"/>
    <lineage>
        <taxon>Eukaryota</taxon>
        <taxon>Sar</taxon>
        <taxon>Alveolata</taxon>
        <taxon>Ciliophora</taxon>
        <taxon>Intramacronucleata</taxon>
        <taxon>Spirotrichea</taxon>
        <taxon>Stichotrichia</taxon>
        <taxon>Sporadotrichida</taxon>
        <taxon>Halteriidae</taxon>
        <taxon>Halteria</taxon>
    </lineage>
</organism>
<sequence length="370" mass="42960">MHNELIHQLLIVKQNVRDHDVRQDQNLQPYNIQGPSQEQKNDKQSEEYQSIPSMPIEIQLSAPDSFDDDFSDKNGQQDRSTSNKGGRSSLFRKLHFDKKAKIMNSSLYSNNPIFQNDKQQVAEQRRHSYQNKAVQFSPHCLQIRSNNNICVINALQQGKKNDYFAGLYHQSGFQARKKGGENTQEVKQIQKTIRDSSHSDQIGFQHNWPQSAEVQNVPFNFSENGWNNAEEDLGYLKVLDMLCIPDEKGEDKQDFRDQINNKRNYNSDAQSQCMQQSISPHISDKNSVNCPFSDLNDRLLQLNQDYSRKPNQSQVNNTEEGHSRLQFELGSTKSAANPRQSELYIPQKQIRVLMHERNRPQVSRRFIHLE</sequence>
<proteinExistence type="predicted"/>
<evidence type="ECO:0000313" key="3">
    <source>
        <dbReference type="Proteomes" id="UP000785679"/>
    </source>
</evidence>
<evidence type="ECO:0000256" key="1">
    <source>
        <dbReference type="SAM" id="MobiDB-lite"/>
    </source>
</evidence>
<feature type="compositionally biased region" description="Polar residues" evidence="1">
    <location>
        <begin position="77"/>
        <end position="86"/>
    </location>
</feature>
<reference evidence="2" key="1">
    <citation type="submission" date="2019-06" db="EMBL/GenBank/DDBJ databases">
        <authorList>
            <person name="Zheng W."/>
        </authorList>
    </citation>
    <scope>NUCLEOTIDE SEQUENCE</scope>
    <source>
        <strain evidence="2">QDHG01</strain>
    </source>
</reference>
<accession>A0A8J8NSX2</accession>
<dbReference type="AlphaFoldDB" id="A0A8J8NSX2"/>
<feature type="region of interest" description="Disordered" evidence="1">
    <location>
        <begin position="62"/>
        <end position="90"/>
    </location>
</feature>
<evidence type="ECO:0000313" key="2">
    <source>
        <dbReference type="EMBL" id="TNV81046.1"/>
    </source>
</evidence>
<feature type="compositionally biased region" description="Polar residues" evidence="1">
    <location>
        <begin position="28"/>
        <end position="38"/>
    </location>
</feature>
<feature type="region of interest" description="Disordered" evidence="1">
    <location>
        <begin position="28"/>
        <end position="48"/>
    </location>
</feature>
<comment type="caution">
    <text evidence="2">The sequence shown here is derived from an EMBL/GenBank/DDBJ whole genome shotgun (WGS) entry which is preliminary data.</text>
</comment>